<accession>A0A132AFY7</accession>
<name>A0A132AFY7_SARSC</name>
<protein>
    <submittedName>
        <fullName evidence="2">ING-like protein</fullName>
    </submittedName>
</protein>
<gene>
    <name evidence="2" type="ORF">QR98_0084470</name>
</gene>
<dbReference type="EMBL" id="JXLN01014223">
    <property type="protein sequence ID" value="KPM09901.1"/>
    <property type="molecule type" value="Genomic_DNA"/>
</dbReference>
<dbReference type="VEuPathDB" id="VectorBase:SSCA002019"/>
<comment type="caution">
    <text evidence="2">The sequence shown here is derived from an EMBL/GenBank/DDBJ whole genome shotgun (WGS) entry which is preliminary data.</text>
</comment>
<dbReference type="Gene3D" id="6.10.140.1740">
    <property type="match status" value="1"/>
</dbReference>
<proteinExistence type="predicted"/>
<feature type="domain" description="Inhibitor of growth protein N-terminal histone-binding" evidence="1">
    <location>
        <begin position="3"/>
        <end position="67"/>
    </location>
</feature>
<dbReference type="InterPro" id="IPR024610">
    <property type="entry name" value="ING_N_histone-binding"/>
</dbReference>
<dbReference type="AlphaFoldDB" id="A0A132AFY7"/>
<evidence type="ECO:0000259" key="1">
    <source>
        <dbReference type="Pfam" id="PF12998"/>
    </source>
</evidence>
<organism evidence="2 3">
    <name type="scientific">Sarcoptes scabiei</name>
    <name type="common">Itch mite</name>
    <name type="synonym">Acarus scabiei</name>
    <dbReference type="NCBI Taxonomy" id="52283"/>
    <lineage>
        <taxon>Eukaryota</taxon>
        <taxon>Metazoa</taxon>
        <taxon>Ecdysozoa</taxon>
        <taxon>Arthropoda</taxon>
        <taxon>Chelicerata</taxon>
        <taxon>Arachnida</taxon>
        <taxon>Acari</taxon>
        <taxon>Acariformes</taxon>
        <taxon>Sarcoptiformes</taxon>
        <taxon>Astigmata</taxon>
        <taxon>Psoroptidia</taxon>
        <taxon>Sarcoptoidea</taxon>
        <taxon>Sarcoptidae</taxon>
        <taxon>Sarcoptinae</taxon>
        <taxon>Sarcoptes</taxon>
    </lineage>
</organism>
<evidence type="ECO:0000313" key="2">
    <source>
        <dbReference type="EMBL" id="KPM09901.1"/>
    </source>
</evidence>
<evidence type="ECO:0000313" key="3">
    <source>
        <dbReference type="Proteomes" id="UP000616769"/>
    </source>
</evidence>
<dbReference type="Proteomes" id="UP000616769">
    <property type="component" value="Unassembled WGS sequence"/>
</dbReference>
<dbReference type="Pfam" id="PF12998">
    <property type="entry name" value="ING"/>
    <property type="match status" value="1"/>
</dbReference>
<sequence>MLYLEDYLEIIENLSNEFLNKFTHMRELELQIYNTKDELDVKMNEFFVKKSNLQEDIRDAEFMALKQST</sequence>
<dbReference type="OrthoDB" id="5411773at2759"/>
<reference evidence="2 3" key="1">
    <citation type="journal article" date="2015" name="Parasit. Vectors">
        <title>Draft genome of the scabies mite.</title>
        <authorList>
            <person name="Rider S.D.Jr."/>
            <person name="Morgan M.S."/>
            <person name="Arlian L.G."/>
        </authorList>
    </citation>
    <scope>NUCLEOTIDE SEQUENCE [LARGE SCALE GENOMIC DNA]</scope>
    <source>
        <strain evidence="2">Arlian Lab</strain>
    </source>
</reference>